<dbReference type="EMBL" id="KQ459603">
    <property type="protein sequence ID" value="KPI92771.1"/>
    <property type="molecule type" value="Genomic_DNA"/>
</dbReference>
<dbReference type="Proteomes" id="UP000053268">
    <property type="component" value="Unassembled WGS sequence"/>
</dbReference>
<keyword evidence="2" id="KW-1185">Reference proteome</keyword>
<protein>
    <submittedName>
        <fullName evidence="1">Uncharacterized protein</fullName>
    </submittedName>
</protein>
<gene>
    <name evidence="1" type="ORF">RR46_13992</name>
</gene>
<organism evidence="1 2">
    <name type="scientific">Papilio xuthus</name>
    <name type="common">Asian swallowtail butterfly</name>
    <dbReference type="NCBI Taxonomy" id="66420"/>
    <lineage>
        <taxon>Eukaryota</taxon>
        <taxon>Metazoa</taxon>
        <taxon>Ecdysozoa</taxon>
        <taxon>Arthropoda</taxon>
        <taxon>Hexapoda</taxon>
        <taxon>Insecta</taxon>
        <taxon>Pterygota</taxon>
        <taxon>Neoptera</taxon>
        <taxon>Endopterygota</taxon>
        <taxon>Lepidoptera</taxon>
        <taxon>Glossata</taxon>
        <taxon>Ditrysia</taxon>
        <taxon>Papilionoidea</taxon>
        <taxon>Papilionidae</taxon>
        <taxon>Papilioninae</taxon>
        <taxon>Papilio</taxon>
    </lineage>
</organism>
<proteinExistence type="predicted"/>
<evidence type="ECO:0000313" key="2">
    <source>
        <dbReference type="Proteomes" id="UP000053268"/>
    </source>
</evidence>
<accession>A0A194PH88</accession>
<evidence type="ECO:0000313" key="1">
    <source>
        <dbReference type="EMBL" id="KPI92771.1"/>
    </source>
</evidence>
<dbReference type="AlphaFoldDB" id="A0A194PH88"/>
<reference evidence="1 2" key="1">
    <citation type="journal article" date="2015" name="Nat. Commun.">
        <title>Outbred genome sequencing and CRISPR/Cas9 gene editing in butterflies.</title>
        <authorList>
            <person name="Li X."/>
            <person name="Fan D."/>
            <person name="Zhang W."/>
            <person name="Liu G."/>
            <person name="Zhang L."/>
            <person name="Zhao L."/>
            <person name="Fang X."/>
            <person name="Chen L."/>
            <person name="Dong Y."/>
            <person name="Chen Y."/>
            <person name="Ding Y."/>
            <person name="Zhao R."/>
            <person name="Feng M."/>
            <person name="Zhu Y."/>
            <person name="Feng Y."/>
            <person name="Jiang X."/>
            <person name="Zhu D."/>
            <person name="Xiang H."/>
            <person name="Feng X."/>
            <person name="Li S."/>
            <person name="Wang J."/>
            <person name="Zhang G."/>
            <person name="Kronforst M.R."/>
            <person name="Wang W."/>
        </authorList>
    </citation>
    <scope>NUCLEOTIDE SEQUENCE [LARGE SCALE GENOMIC DNA]</scope>
    <source>
        <strain evidence="1">Ya'a_city_454_Px</strain>
        <tissue evidence="1">Whole body</tissue>
    </source>
</reference>
<sequence length="125" mass="13918">MGSGRFASYANLGGRLLVCRPMIYKKYLGEVSYTIKTINRGKLRGAGTPAATPPRLERHSAREIGDARTRAHYHEATRTRCASTPCCRTHALSLPAMLPHTPRGARAMHRPRAPEPVLSHFFPKR</sequence>
<name>A0A194PH88_PAPXU</name>